<evidence type="ECO:0000256" key="2">
    <source>
        <dbReference type="ARBA" id="ARBA00022840"/>
    </source>
</evidence>
<dbReference type="Pfam" id="PF08839">
    <property type="entry name" value="CDT1"/>
    <property type="match status" value="1"/>
</dbReference>
<keyword evidence="1" id="KW-0547">Nucleotide-binding</keyword>
<dbReference type="EMBL" id="MDDG01000004">
    <property type="protein sequence ID" value="OQE42198.1"/>
    <property type="molecule type" value="Genomic_DNA"/>
</dbReference>
<evidence type="ECO:0000259" key="5">
    <source>
        <dbReference type="PROSITE" id="PS51194"/>
    </source>
</evidence>
<organism evidence="6 7">
    <name type="scientific">Penicillium coprophilum</name>
    <dbReference type="NCBI Taxonomy" id="36646"/>
    <lineage>
        <taxon>Eukaryota</taxon>
        <taxon>Fungi</taxon>
        <taxon>Dikarya</taxon>
        <taxon>Ascomycota</taxon>
        <taxon>Pezizomycotina</taxon>
        <taxon>Eurotiomycetes</taxon>
        <taxon>Eurotiomycetidae</taxon>
        <taxon>Eurotiales</taxon>
        <taxon>Aspergillaceae</taxon>
        <taxon>Penicillium</taxon>
    </lineage>
</organism>
<dbReference type="Pfam" id="PF09369">
    <property type="entry name" value="MZB"/>
    <property type="match status" value="1"/>
</dbReference>
<dbReference type="GO" id="GO:0006289">
    <property type="term" value="P:nucleotide-excision repair"/>
    <property type="evidence" value="ECO:0007669"/>
    <property type="project" value="TreeGrafter"/>
</dbReference>
<feature type="compositionally biased region" description="Basic residues" evidence="3">
    <location>
        <begin position="69"/>
        <end position="85"/>
    </location>
</feature>
<accession>A0A1V6UUW7</accession>
<dbReference type="Proteomes" id="UP000191500">
    <property type="component" value="Unassembled WGS sequence"/>
</dbReference>
<reference evidence="7" key="1">
    <citation type="journal article" date="2017" name="Nat. Microbiol.">
        <title>Global analysis of biosynthetic gene clusters reveals vast potential of secondary metabolite production in Penicillium species.</title>
        <authorList>
            <person name="Nielsen J.C."/>
            <person name="Grijseels S."/>
            <person name="Prigent S."/>
            <person name="Ji B."/>
            <person name="Dainat J."/>
            <person name="Nielsen K.F."/>
            <person name="Frisvad J.C."/>
            <person name="Workman M."/>
            <person name="Nielsen J."/>
        </authorList>
    </citation>
    <scope>NUCLEOTIDE SEQUENCE [LARGE SCALE GENOMIC DNA]</scope>
    <source>
        <strain evidence="7">IBT 31321</strain>
    </source>
</reference>
<evidence type="ECO:0000259" key="4">
    <source>
        <dbReference type="PROSITE" id="PS51192"/>
    </source>
</evidence>
<dbReference type="AlphaFoldDB" id="A0A1V6UUW7"/>
<dbReference type="Pfam" id="PF00271">
    <property type="entry name" value="Helicase_C"/>
    <property type="match status" value="1"/>
</dbReference>
<sequence>MTGSSSLPLQASSLKRKRNLEGDRGLESNEPPPPNASPQDPADQTPSTTADPSPNESDVQGTKTITAKKPGKGKKVTAKPPKPSKRTPSAPLPDAFKRLSQTHRALNLVYTFCCTRKHFATTFDNIKKAVQAQLGQGRELTVEDVARVKVIVPGAVRFEYVDEAKLEVMTAGDEEISQYGLHKQSSMAFAADMDTAENARSSDLHDADDIKQVLLFEFVDGDLKREVLHPKTGEPVKPMRRMKDEDLKMPVYSQKQMLGLIEKRNAKFSDALNAFLVQCEDNSVDPVEFLEQEKNAFLPNPPSSGTNTPPAAKLPATIPKERKSIGEIIAEIREMDWYHAQIVPEGHRVFEAQSPVYGDLTFQLSQDLVNALYNTKGITQMYTHQTEAINHLYEGHNVIVSTSTSSGKSLIYQVPMLHELEKDPDSRGMYIFPTKALAQDQRRSMTELLQYMNGLQHTMVETFDGDTPMGSRNLIRDEARIIFTNPDMLHITILPQESSWRTFLKNLKFVVVDELHVYNGLFGSHVAFIMRRLRRICAAVGNRHVKFISCSATVANPEDHMKSVFGVQDVKLIDFDGSPSGRKEFVCWNTPFKDPKDPTSGRADTVTETARLFCQLILRGVRVIAFCRIRKLCEILLQGVRAEFDRLERTEIGKLVMGYRGGYSPQDRRQIEKEMFEGKLMGIVATNALELGVDIGSLDAVITMGFPYSISNLRQQSGRAGRRNKDSLSVLVGDRYPTDQHYMQNPDEIFTRPNCELQIDLSNELILEGHVQCAAFEMPIRPEEDSIYFGQQLLALAPTRLIKDSLGFYHCHPRFRPQPSRSVSIRDTEDQHFAVIDTTNNRNIVLEEVEASRAFFTIYEGGIFLHQGTTYLVKELNTESFLARVVRVHVDWSTMQRDFTDIDPIETEAMRLVSNDPSASSAFFGAIQIHAVVYGFFKIDKRGRVLDAVAVDNPPIDRLTKGMWLDVPTCAIDILQSRRLNIAAAIHAAEHAVLSLLPSFVVSSPGDVRTECKVAKKELGQSLRRANMPSEFEEKLQPPTRQRPARLTFYDAKGGSCGSGIANKAFEFIGLLLRRAVARIEACSCLSPQGCVECVCDERCKEMNVVMSKAGAGVILRCLLGWEVDVDALPWGEEMAGDELGVGGVGELAGGLETVVRAKEVPWKPGCRVGC</sequence>
<dbReference type="GO" id="GO:0005634">
    <property type="term" value="C:nucleus"/>
    <property type="evidence" value="ECO:0007669"/>
    <property type="project" value="TreeGrafter"/>
</dbReference>
<dbReference type="InterPro" id="IPR014939">
    <property type="entry name" value="CDT1_Gemini-bd-like"/>
</dbReference>
<dbReference type="InterPro" id="IPR011545">
    <property type="entry name" value="DEAD/DEAH_box_helicase_dom"/>
</dbReference>
<dbReference type="GO" id="GO:0005524">
    <property type="term" value="F:ATP binding"/>
    <property type="evidence" value="ECO:0007669"/>
    <property type="project" value="UniProtKB-KW"/>
</dbReference>
<dbReference type="PROSITE" id="PS51194">
    <property type="entry name" value="HELICASE_CTER"/>
    <property type="match status" value="1"/>
</dbReference>
<dbReference type="Pfam" id="PF22982">
    <property type="entry name" value="WHD_HRQ1"/>
    <property type="match status" value="1"/>
</dbReference>
<evidence type="ECO:0000256" key="1">
    <source>
        <dbReference type="ARBA" id="ARBA00022741"/>
    </source>
</evidence>
<dbReference type="CDD" id="cd17923">
    <property type="entry name" value="DEXHc_Hrq1-like"/>
    <property type="match status" value="1"/>
</dbReference>
<dbReference type="GO" id="GO:0036297">
    <property type="term" value="P:interstrand cross-link repair"/>
    <property type="evidence" value="ECO:0007669"/>
    <property type="project" value="TreeGrafter"/>
</dbReference>
<dbReference type="InterPro" id="IPR027417">
    <property type="entry name" value="P-loop_NTPase"/>
</dbReference>
<dbReference type="PANTHER" id="PTHR47957:SF3">
    <property type="entry name" value="ATP-DEPENDENT HELICASE HRQ1"/>
    <property type="match status" value="1"/>
</dbReference>
<evidence type="ECO:0000256" key="3">
    <source>
        <dbReference type="SAM" id="MobiDB-lite"/>
    </source>
</evidence>
<dbReference type="GO" id="GO:0003676">
    <property type="term" value="F:nucleic acid binding"/>
    <property type="evidence" value="ECO:0007669"/>
    <property type="project" value="InterPro"/>
</dbReference>
<dbReference type="PROSITE" id="PS51192">
    <property type="entry name" value="HELICASE_ATP_BIND_1"/>
    <property type="match status" value="1"/>
</dbReference>
<dbReference type="STRING" id="36646.A0A1V6UUW7"/>
<dbReference type="SMART" id="SM00490">
    <property type="entry name" value="HELICc"/>
    <property type="match status" value="1"/>
</dbReference>
<evidence type="ECO:0008006" key="8">
    <source>
        <dbReference type="Google" id="ProtNLM"/>
    </source>
</evidence>
<protein>
    <recommendedName>
        <fullName evidence="8">RNA helicase</fullName>
    </recommendedName>
</protein>
<dbReference type="InterPro" id="IPR001650">
    <property type="entry name" value="Helicase_C-like"/>
</dbReference>
<proteinExistence type="predicted"/>
<dbReference type="Gene3D" id="3.40.50.300">
    <property type="entry name" value="P-loop containing nucleotide triphosphate hydrolases"/>
    <property type="match status" value="2"/>
</dbReference>
<evidence type="ECO:0000313" key="6">
    <source>
        <dbReference type="EMBL" id="OQE42198.1"/>
    </source>
</evidence>
<dbReference type="InterPro" id="IPR014001">
    <property type="entry name" value="Helicase_ATP-bd"/>
</dbReference>
<dbReference type="PANTHER" id="PTHR47957">
    <property type="entry name" value="ATP-DEPENDENT HELICASE HRQ1"/>
    <property type="match status" value="1"/>
</dbReference>
<gene>
    <name evidence="6" type="ORF">PENCOP_c004G08676</name>
</gene>
<keyword evidence="2" id="KW-0067">ATP-binding</keyword>
<keyword evidence="7" id="KW-1185">Reference proteome</keyword>
<dbReference type="InterPro" id="IPR055227">
    <property type="entry name" value="HRQ1_WHD"/>
</dbReference>
<dbReference type="Pfam" id="PF00270">
    <property type="entry name" value="DEAD"/>
    <property type="match status" value="1"/>
</dbReference>
<dbReference type="GO" id="GO:0043138">
    <property type="term" value="F:3'-5' DNA helicase activity"/>
    <property type="evidence" value="ECO:0007669"/>
    <property type="project" value="TreeGrafter"/>
</dbReference>
<name>A0A1V6UUW7_9EURO</name>
<feature type="domain" description="Helicase C-terminal" evidence="5">
    <location>
        <begin position="612"/>
        <end position="765"/>
    </location>
</feature>
<dbReference type="InterPro" id="IPR018973">
    <property type="entry name" value="MZB"/>
</dbReference>
<dbReference type="SUPFAM" id="SSF52540">
    <property type="entry name" value="P-loop containing nucleoside triphosphate hydrolases"/>
    <property type="match status" value="1"/>
</dbReference>
<feature type="compositionally biased region" description="Polar residues" evidence="3">
    <location>
        <begin position="45"/>
        <end position="60"/>
    </location>
</feature>
<comment type="caution">
    <text evidence="6">The sequence shown here is derived from an EMBL/GenBank/DDBJ whole genome shotgun (WGS) entry which is preliminary data.</text>
</comment>
<evidence type="ECO:0000313" key="7">
    <source>
        <dbReference type="Proteomes" id="UP000191500"/>
    </source>
</evidence>
<feature type="region of interest" description="Disordered" evidence="3">
    <location>
        <begin position="1"/>
        <end position="94"/>
    </location>
</feature>
<feature type="domain" description="Helicase ATP-binding" evidence="4">
    <location>
        <begin position="389"/>
        <end position="572"/>
    </location>
</feature>
<dbReference type="SMART" id="SM00487">
    <property type="entry name" value="DEXDc"/>
    <property type="match status" value="1"/>
</dbReference>
<dbReference type="CDD" id="cd18797">
    <property type="entry name" value="SF2_C_Hrq"/>
    <property type="match status" value="1"/>
</dbReference>
<feature type="compositionally biased region" description="Polar residues" evidence="3">
    <location>
        <begin position="1"/>
        <end position="13"/>
    </location>
</feature>